<sequence>MACDHPSQSGIEGIQVRLRKIADGPGHSFKKLMAFPV</sequence>
<reference evidence="1 2" key="1">
    <citation type="submission" date="2014-03" db="EMBL/GenBank/DDBJ databases">
        <title>Genome sequence of Bordetella holmseii.</title>
        <authorList>
            <person name="Harvill E."/>
            <person name="Goodfield L.L."/>
            <person name="Ivanov Y."/>
            <person name="Meyer J.A."/>
            <person name="Newth C."/>
            <person name="Cassiday P."/>
            <person name="Tondella M.L."/>
            <person name="Liao P."/>
            <person name="Zimmerman J."/>
            <person name="Meert K."/>
            <person name="Wessel D."/>
            <person name="Berger J."/>
            <person name="Dean J.M."/>
            <person name="Holubkov R."/>
            <person name="Burr J."/>
            <person name="Liu T."/>
            <person name="Brinkac L.M."/>
            <person name="Sanka R."/>
            <person name="Kim M."/>
            <person name="Losada L."/>
        </authorList>
    </citation>
    <scope>NUCLEOTIDE SEQUENCE [LARGE SCALE GENOMIC DNA]</scope>
    <source>
        <strain evidence="1 2">CDC-H585-BH</strain>
    </source>
</reference>
<organism evidence="1 2">
    <name type="scientific">Bordetella holmesii CDC-H585-BH</name>
    <dbReference type="NCBI Taxonomy" id="1331206"/>
    <lineage>
        <taxon>Bacteria</taxon>
        <taxon>Pseudomonadati</taxon>
        <taxon>Pseudomonadota</taxon>
        <taxon>Betaproteobacteria</taxon>
        <taxon>Burkholderiales</taxon>
        <taxon>Alcaligenaceae</taxon>
        <taxon>Bordetella</taxon>
    </lineage>
</organism>
<dbReference type="EMBL" id="JFZZ01000007">
    <property type="protein sequence ID" value="KAL00021.1"/>
    <property type="molecule type" value="Genomic_DNA"/>
</dbReference>
<evidence type="ECO:0000313" key="2">
    <source>
        <dbReference type="Proteomes" id="UP000026682"/>
    </source>
</evidence>
<comment type="caution">
    <text evidence="1">The sequence shown here is derived from an EMBL/GenBank/DDBJ whole genome shotgun (WGS) entry which is preliminary data.</text>
</comment>
<protein>
    <submittedName>
        <fullName evidence="1">Uncharacterized protein</fullName>
    </submittedName>
</protein>
<accession>A0A158MAY2</accession>
<dbReference type="AlphaFoldDB" id="A0A158MAY2"/>
<proteinExistence type="predicted"/>
<dbReference type="Proteomes" id="UP000026682">
    <property type="component" value="Unassembled WGS sequence"/>
</dbReference>
<name>A0A158MAY2_9BORD</name>
<gene>
    <name evidence="1" type="ORF">L497_3302</name>
</gene>
<evidence type="ECO:0000313" key="1">
    <source>
        <dbReference type="EMBL" id="KAL00021.1"/>
    </source>
</evidence>